<name>A0A1F7XCK6_9BACT</name>
<reference evidence="2 3" key="1">
    <citation type="journal article" date="2016" name="Nat. Commun.">
        <title>Thousands of microbial genomes shed light on interconnected biogeochemical processes in an aquifer system.</title>
        <authorList>
            <person name="Anantharaman K."/>
            <person name="Brown C.T."/>
            <person name="Hug L.A."/>
            <person name="Sharon I."/>
            <person name="Castelle C.J."/>
            <person name="Probst A.J."/>
            <person name="Thomas B.C."/>
            <person name="Singh A."/>
            <person name="Wilkins M.J."/>
            <person name="Karaoz U."/>
            <person name="Brodie E.L."/>
            <person name="Williams K.H."/>
            <person name="Hubbard S.S."/>
            <person name="Banfield J.F."/>
        </authorList>
    </citation>
    <scope>NUCLEOTIDE SEQUENCE [LARGE SCALE GENOMIC DNA]</scope>
</reference>
<feature type="domain" description="Phosphodiester glycosidase" evidence="1">
    <location>
        <begin position="96"/>
        <end position="244"/>
    </location>
</feature>
<dbReference type="InterPro" id="IPR018711">
    <property type="entry name" value="NAGPA"/>
</dbReference>
<comment type="caution">
    <text evidence="2">The sequence shown here is derived from an EMBL/GenBank/DDBJ whole genome shotgun (WGS) entry which is preliminary data.</text>
</comment>
<organism evidence="2 3">
    <name type="scientific">Candidatus Woesebacteria bacterium RBG_16_36_11</name>
    <dbReference type="NCBI Taxonomy" id="1802481"/>
    <lineage>
        <taxon>Bacteria</taxon>
        <taxon>Candidatus Woeseibacteriota</taxon>
    </lineage>
</organism>
<evidence type="ECO:0000313" key="3">
    <source>
        <dbReference type="Proteomes" id="UP000178533"/>
    </source>
</evidence>
<sequence length="262" mass="29161">MKNYLKIFYLLFILTIGFIALRKGFISKNSSSSPTPPPAYGEGENLDKLQKIKWDDKEYAISIIKVEKISLLKLLPNFTEKLTASDAKEKYACSELISGGFYLEDSTPTGLFISEGKVIKNWIKNNLLNGVLSVNDFDTPRITFEVPKDHLRIALQTGPVLIENAKILKLSLIKDDPARRVVGAITGDNTLYFLIIYNENQVFDGPFLKDMPNVISEIQKDTGIVFADAINLDGGSASAFYSDEVNLAEMSPVGSFFCIKKN</sequence>
<dbReference type="EMBL" id="MGFT01000001">
    <property type="protein sequence ID" value="OGM12509.1"/>
    <property type="molecule type" value="Genomic_DNA"/>
</dbReference>
<proteinExistence type="predicted"/>
<evidence type="ECO:0000313" key="2">
    <source>
        <dbReference type="EMBL" id="OGM12509.1"/>
    </source>
</evidence>
<gene>
    <name evidence="2" type="ORF">A2W13_02235</name>
</gene>
<dbReference type="AlphaFoldDB" id="A0A1F7XCK6"/>
<protein>
    <recommendedName>
        <fullName evidence="1">Phosphodiester glycosidase domain-containing protein</fullName>
    </recommendedName>
</protein>
<accession>A0A1F7XCK6</accession>
<dbReference type="Pfam" id="PF09992">
    <property type="entry name" value="NAGPA"/>
    <property type="match status" value="1"/>
</dbReference>
<dbReference type="Proteomes" id="UP000178533">
    <property type="component" value="Unassembled WGS sequence"/>
</dbReference>
<evidence type="ECO:0000259" key="1">
    <source>
        <dbReference type="Pfam" id="PF09992"/>
    </source>
</evidence>